<comment type="caution">
    <text evidence="2">The sequence shown here is derived from an EMBL/GenBank/DDBJ whole genome shotgun (WGS) entry which is preliminary data.</text>
</comment>
<gene>
    <name evidence="2" type="ORF">NG799_20870</name>
</gene>
<feature type="region of interest" description="Disordered" evidence="1">
    <location>
        <begin position="1"/>
        <end position="24"/>
    </location>
</feature>
<organism evidence="2 3">
    <name type="scientific">Laspinema palackyanum D2a</name>
    <dbReference type="NCBI Taxonomy" id="2953684"/>
    <lineage>
        <taxon>Bacteria</taxon>
        <taxon>Bacillati</taxon>
        <taxon>Cyanobacteriota</taxon>
        <taxon>Cyanophyceae</taxon>
        <taxon>Oscillatoriophycideae</taxon>
        <taxon>Oscillatoriales</taxon>
        <taxon>Laspinemataceae</taxon>
        <taxon>Laspinema</taxon>
        <taxon>Laspinema palackyanum</taxon>
    </lineage>
</organism>
<proteinExistence type="predicted"/>
<keyword evidence="3" id="KW-1185">Reference proteome</keyword>
<name>A0ABT2MVJ0_9CYAN</name>
<dbReference type="Proteomes" id="UP001525890">
    <property type="component" value="Unassembled WGS sequence"/>
</dbReference>
<evidence type="ECO:0000256" key="1">
    <source>
        <dbReference type="SAM" id="MobiDB-lite"/>
    </source>
</evidence>
<dbReference type="RefSeq" id="WP_368008260.1">
    <property type="nucleotide sequence ID" value="NZ_JAMXFF010000036.1"/>
</dbReference>
<reference evidence="2 3" key="1">
    <citation type="journal article" date="2022" name="Front. Microbiol.">
        <title>High genomic differentiation and limited gene flow indicate recent cryptic speciation within the genus Laspinema (cyanobacteria).</title>
        <authorList>
            <person name="Stanojkovic A."/>
            <person name="Skoupy S."/>
            <person name="Skaloud P."/>
            <person name="Dvorak P."/>
        </authorList>
    </citation>
    <scope>NUCLEOTIDE SEQUENCE [LARGE SCALE GENOMIC DNA]</scope>
    <source>
        <strain evidence="2 3">D2a</strain>
    </source>
</reference>
<dbReference type="EMBL" id="JAMXFF010000036">
    <property type="protein sequence ID" value="MCT7968765.1"/>
    <property type="molecule type" value="Genomic_DNA"/>
</dbReference>
<accession>A0ABT2MVJ0</accession>
<protein>
    <submittedName>
        <fullName evidence="2">Uncharacterized protein</fullName>
    </submittedName>
</protein>
<evidence type="ECO:0000313" key="3">
    <source>
        <dbReference type="Proteomes" id="UP001525890"/>
    </source>
</evidence>
<evidence type="ECO:0000313" key="2">
    <source>
        <dbReference type="EMBL" id="MCT7968765.1"/>
    </source>
</evidence>
<sequence>MGIYDLAGSIQRQQPPNLPFGKSHEGNMSYTVAAAMAEQVMNASD</sequence>